<dbReference type="PANTHER" id="PTHR43280">
    <property type="entry name" value="ARAC-FAMILY TRANSCRIPTIONAL REGULATOR"/>
    <property type="match status" value="1"/>
</dbReference>
<dbReference type="GO" id="GO:0043565">
    <property type="term" value="F:sequence-specific DNA binding"/>
    <property type="evidence" value="ECO:0007669"/>
    <property type="project" value="InterPro"/>
</dbReference>
<dbReference type="EMBL" id="HG916852">
    <property type="protein sequence ID" value="CDM59319.1"/>
    <property type="molecule type" value="Genomic_DNA"/>
</dbReference>
<proteinExistence type="predicted"/>
<dbReference type="SUPFAM" id="SSF46689">
    <property type="entry name" value="Homeodomain-like"/>
    <property type="match status" value="2"/>
</dbReference>
<dbReference type="InterPro" id="IPR037923">
    <property type="entry name" value="HTH-like"/>
</dbReference>
<keyword evidence="3" id="KW-0804">Transcription</keyword>
<feature type="domain" description="HTH araC/xylS-type" evidence="4">
    <location>
        <begin position="185"/>
        <end position="283"/>
    </location>
</feature>
<dbReference type="Pfam" id="PF12833">
    <property type="entry name" value="HTH_18"/>
    <property type="match status" value="1"/>
</dbReference>
<sequence length="287" mass="31982">MPWMERMTGFFAHDETPIALYRSPSAGGTALAVTGFGRQRIGTRIANRRLPMHAVVLVEAGHGTLQTVKAGVQEIRGPSLFWLPAGTLHSYGPTNGESWEERWALFEGTLTADLIRQRLISAAAPLVRLHNLREIQHLFSALHSDFAAGDPLSLASAAATLHRIAVQCARQATTRRNDAGDVKVELVIETLQRRAFEPTDMQSLAQEFAMSPATLRRRFQAAIGLSPKAFQQRLRIDRAKQLLATSDLSIEAISNAVGIEDAFYFSRMFHDREHCSPSEFRRQHCRL</sequence>
<evidence type="ECO:0000313" key="5">
    <source>
        <dbReference type="EMBL" id="CDM59319.1"/>
    </source>
</evidence>
<dbReference type="PANTHER" id="PTHR43280:SF2">
    <property type="entry name" value="HTH-TYPE TRANSCRIPTIONAL REGULATOR EXSA"/>
    <property type="match status" value="1"/>
</dbReference>
<dbReference type="Gene3D" id="1.10.10.60">
    <property type="entry name" value="Homeodomain-like"/>
    <property type="match status" value="2"/>
</dbReference>
<dbReference type="HOGENOM" id="CLU_000445_88_6_5"/>
<dbReference type="GO" id="GO:0003700">
    <property type="term" value="F:DNA-binding transcription factor activity"/>
    <property type="evidence" value="ECO:0007669"/>
    <property type="project" value="InterPro"/>
</dbReference>
<dbReference type="AlphaFoldDB" id="W6REN2"/>
<dbReference type="InterPro" id="IPR003313">
    <property type="entry name" value="AraC-bd"/>
</dbReference>
<gene>
    <name evidence="5" type="ORF">LPU83_3676</name>
</gene>
<dbReference type="SMART" id="SM00342">
    <property type="entry name" value="HTH_ARAC"/>
    <property type="match status" value="1"/>
</dbReference>
<dbReference type="PROSITE" id="PS01124">
    <property type="entry name" value="HTH_ARAC_FAMILY_2"/>
    <property type="match status" value="1"/>
</dbReference>
<dbReference type="PATRIC" id="fig|348824.6.peg.3954"/>
<organism evidence="5 6">
    <name type="scientific">Rhizobium favelukesii</name>
    <dbReference type="NCBI Taxonomy" id="348824"/>
    <lineage>
        <taxon>Bacteria</taxon>
        <taxon>Pseudomonadati</taxon>
        <taxon>Pseudomonadota</taxon>
        <taxon>Alphaproteobacteria</taxon>
        <taxon>Hyphomicrobiales</taxon>
        <taxon>Rhizobiaceae</taxon>
        <taxon>Rhizobium/Agrobacterium group</taxon>
        <taxon>Rhizobium</taxon>
    </lineage>
</organism>
<dbReference type="KEGG" id="rhl:LPU83_3676"/>
<dbReference type="Proteomes" id="UP000019443">
    <property type="component" value="Chromosome"/>
</dbReference>
<dbReference type="InterPro" id="IPR018060">
    <property type="entry name" value="HTH_AraC"/>
</dbReference>
<evidence type="ECO:0000256" key="1">
    <source>
        <dbReference type="ARBA" id="ARBA00023015"/>
    </source>
</evidence>
<evidence type="ECO:0000259" key="4">
    <source>
        <dbReference type="PROSITE" id="PS01124"/>
    </source>
</evidence>
<keyword evidence="2" id="KW-0238">DNA-binding</keyword>
<protein>
    <submittedName>
        <fullName evidence="5">HTH-type transcriptional activator rhaR L-rhamnose operon transcriptional activator rhaR</fullName>
    </submittedName>
</protein>
<dbReference type="eggNOG" id="COG2207">
    <property type="taxonomic scope" value="Bacteria"/>
</dbReference>
<evidence type="ECO:0000313" key="6">
    <source>
        <dbReference type="Proteomes" id="UP000019443"/>
    </source>
</evidence>
<evidence type="ECO:0000256" key="2">
    <source>
        <dbReference type="ARBA" id="ARBA00023125"/>
    </source>
</evidence>
<accession>W6REN2</accession>
<dbReference type="InterPro" id="IPR009057">
    <property type="entry name" value="Homeodomain-like_sf"/>
</dbReference>
<keyword evidence="1" id="KW-0805">Transcription regulation</keyword>
<dbReference type="Pfam" id="PF02311">
    <property type="entry name" value="AraC_binding"/>
    <property type="match status" value="1"/>
</dbReference>
<keyword evidence="6" id="KW-1185">Reference proteome</keyword>
<reference evidence="5" key="1">
    <citation type="submission" date="2013-11" db="EMBL/GenBank/DDBJ databases">
        <title>Draft genome sequence of the broad-host-range Rhizobium sp. LPU83 strain, a member of the low-genetic diversity Oregon-like Rhizobium sp. group.</title>
        <authorList>
            <person name="Wibberg D."/>
            <person name="Puehler A."/>
            <person name="Schlueter A."/>
        </authorList>
    </citation>
    <scope>NUCLEOTIDE SEQUENCE [LARGE SCALE GENOMIC DNA]</scope>
    <source>
        <strain evidence="5">LPU83</strain>
    </source>
</reference>
<dbReference type="SUPFAM" id="SSF51215">
    <property type="entry name" value="Regulatory protein AraC"/>
    <property type="match status" value="1"/>
</dbReference>
<name>W6REN2_9HYPH</name>
<evidence type="ECO:0000256" key="3">
    <source>
        <dbReference type="ARBA" id="ARBA00023163"/>
    </source>
</evidence>